<dbReference type="EMBL" id="JAKNGE010000041">
    <property type="protein sequence ID" value="MCG4748661.1"/>
    <property type="molecule type" value="Genomic_DNA"/>
</dbReference>
<dbReference type="Proteomes" id="UP001299608">
    <property type="component" value="Unassembled WGS sequence"/>
</dbReference>
<sequence length="58" mass="6696">MEDFFARAGIFWAIRQENNLHCGRWVEIWPFGYGPLAQLDEGFDGWKGSGRVWIGCGF</sequence>
<organism evidence="1 2">
    <name type="scientific">Enterocloster aldenensis</name>
    <dbReference type="NCBI Taxonomy" id="358742"/>
    <lineage>
        <taxon>Bacteria</taxon>
        <taxon>Bacillati</taxon>
        <taxon>Bacillota</taxon>
        <taxon>Clostridia</taxon>
        <taxon>Lachnospirales</taxon>
        <taxon>Lachnospiraceae</taxon>
        <taxon>Enterocloster</taxon>
    </lineage>
</organism>
<gene>
    <name evidence="1" type="ORF">L0N08_24925</name>
</gene>
<dbReference type="AlphaFoldDB" id="A0AAW5C5A8"/>
<proteinExistence type="predicted"/>
<comment type="caution">
    <text evidence="1">The sequence shown here is derived from an EMBL/GenBank/DDBJ whole genome shotgun (WGS) entry which is preliminary data.</text>
</comment>
<dbReference type="RefSeq" id="WP_238053860.1">
    <property type="nucleotide sequence ID" value="NZ_JAKNGE010000041.1"/>
</dbReference>
<evidence type="ECO:0000313" key="2">
    <source>
        <dbReference type="Proteomes" id="UP001299608"/>
    </source>
</evidence>
<accession>A0AAW5C5A8</accession>
<protein>
    <submittedName>
        <fullName evidence="1">Uncharacterized protein</fullName>
    </submittedName>
</protein>
<name>A0AAW5C5A8_9FIRM</name>
<evidence type="ECO:0000313" key="1">
    <source>
        <dbReference type="EMBL" id="MCG4748661.1"/>
    </source>
</evidence>
<reference evidence="1" key="1">
    <citation type="submission" date="2022-01" db="EMBL/GenBank/DDBJ databases">
        <title>Collection of gut derived symbiotic bacterial strains cultured from healthy donors.</title>
        <authorList>
            <person name="Lin H."/>
            <person name="Kohout C."/>
            <person name="Waligurski E."/>
            <person name="Pamer E.G."/>
        </authorList>
    </citation>
    <scope>NUCLEOTIDE SEQUENCE</scope>
    <source>
        <strain evidence="1">DFI.6.55</strain>
    </source>
</reference>